<dbReference type="PANTHER" id="PTHR42878:SF7">
    <property type="entry name" value="SENSOR HISTIDINE KINASE GLRK"/>
    <property type="match status" value="1"/>
</dbReference>
<dbReference type="SMART" id="SM00304">
    <property type="entry name" value="HAMP"/>
    <property type="match status" value="1"/>
</dbReference>
<evidence type="ECO:0000313" key="20">
    <source>
        <dbReference type="EMBL" id="MBU2693209.1"/>
    </source>
</evidence>
<keyword evidence="12 16" id="KW-1133">Transmembrane helix</keyword>
<dbReference type="Pfam" id="PF08448">
    <property type="entry name" value="PAS_4"/>
    <property type="match status" value="1"/>
</dbReference>
<dbReference type="FunFam" id="3.30.565.10:FF:000006">
    <property type="entry name" value="Sensor histidine kinase WalK"/>
    <property type="match status" value="1"/>
</dbReference>
<gene>
    <name evidence="20" type="ORF">KJ970_20015</name>
</gene>
<dbReference type="SUPFAM" id="SSF47384">
    <property type="entry name" value="Homodimeric domain of signal transducing histidine kinase"/>
    <property type="match status" value="1"/>
</dbReference>
<dbReference type="SUPFAM" id="SSF158472">
    <property type="entry name" value="HAMP domain-like"/>
    <property type="match status" value="1"/>
</dbReference>
<feature type="transmembrane region" description="Helical" evidence="16">
    <location>
        <begin position="12"/>
        <end position="30"/>
    </location>
</feature>
<dbReference type="InterPro" id="IPR013656">
    <property type="entry name" value="PAS_4"/>
</dbReference>
<keyword evidence="9" id="KW-0547">Nucleotide-binding</keyword>
<dbReference type="InterPro" id="IPR000014">
    <property type="entry name" value="PAS"/>
</dbReference>
<feature type="domain" description="Histidine kinase" evidence="17">
    <location>
        <begin position="377"/>
        <end position="596"/>
    </location>
</feature>
<dbReference type="FunFam" id="1.10.287.130:FF:000008">
    <property type="entry name" value="Two-component sensor histidine kinase"/>
    <property type="match status" value="1"/>
</dbReference>
<dbReference type="InterPro" id="IPR036890">
    <property type="entry name" value="HATPase_C_sf"/>
</dbReference>
<reference evidence="20" key="1">
    <citation type="submission" date="2021-05" db="EMBL/GenBank/DDBJ databases">
        <title>Energy efficiency and biological interactions define the core microbiome of deep oligotrophic groundwater.</title>
        <authorList>
            <person name="Mehrshad M."/>
            <person name="Lopez-Fernandez M."/>
            <person name="Bell E."/>
            <person name="Bernier-Latmani R."/>
            <person name="Bertilsson S."/>
            <person name="Dopson M."/>
        </authorList>
    </citation>
    <scope>NUCLEOTIDE SEQUENCE</scope>
    <source>
        <strain evidence="20">Modern_marine.mb.64</strain>
    </source>
</reference>
<feature type="domain" description="HAMP" evidence="19">
    <location>
        <begin position="196"/>
        <end position="248"/>
    </location>
</feature>
<dbReference type="CDD" id="cd00075">
    <property type="entry name" value="HATPase"/>
    <property type="match status" value="1"/>
</dbReference>
<evidence type="ECO:0000256" key="13">
    <source>
        <dbReference type="ARBA" id="ARBA00023012"/>
    </source>
</evidence>
<proteinExistence type="predicted"/>
<dbReference type="Pfam" id="PF00672">
    <property type="entry name" value="HAMP"/>
    <property type="match status" value="1"/>
</dbReference>
<dbReference type="SMART" id="SM00091">
    <property type="entry name" value="PAS"/>
    <property type="match status" value="1"/>
</dbReference>
<keyword evidence="13" id="KW-0902">Two-component regulatory system</keyword>
<dbReference type="InterPro" id="IPR036097">
    <property type="entry name" value="HisK_dim/P_sf"/>
</dbReference>
<dbReference type="Gene3D" id="3.30.565.10">
    <property type="entry name" value="Histidine kinase-like ATPase, C-terminal domain"/>
    <property type="match status" value="1"/>
</dbReference>
<feature type="coiled-coil region" evidence="15">
    <location>
        <begin position="233"/>
        <end position="260"/>
    </location>
</feature>
<keyword evidence="8 16" id="KW-0812">Transmembrane</keyword>
<dbReference type="InterPro" id="IPR000700">
    <property type="entry name" value="PAS-assoc_C"/>
</dbReference>
<evidence type="ECO:0000256" key="12">
    <source>
        <dbReference type="ARBA" id="ARBA00022989"/>
    </source>
</evidence>
<dbReference type="InterPro" id="IPR003661">
    <property type="entry name" value="HisK_dim/P_dom"/>
</dbReference>
<keyword evidence="5" id="KW-1003">Cell membrane</keyword>
<evidence type="ECO:0000256" key="3">
    <source>
        <dbReference type="ARBA" id="ARBA00004236"/>
    </source>
</evidence>
<keyword evidence="11" id="KW-0067">ATP-binding</keyword>
<dbReference type="PRINTS" id="PR00344">
    <property type="entry name" value="BCTRLSENSOR"/>
</dbReference>
<evidence type="ECO:0000256" key="7">
    <source>
        <dbReference type="ARBA" id="ARBA00022679"/>
    </source>
</evidence>
<dbReference type="InterPro" id="IPR003660">
    <property type="entry name" value="HAMP_dom"/>
</dbReference>
<evidence type="ECO:0000256" key="5">
    <source>
        <dbReference type="ARBA" id="ARBA00022475"/>
    </source>
</evidence>
<dbReference type="Gene3D" id="3.30.450.20">
    <property type="entry name" value="PAS domain"/>
    <property type="match status" value="1"/>
</dbReference>
<dbReference type="PROSITE" id="PS50109">
    <property type="entry name" value="HIS_KIN"/>
    <property type="match status" value="1"/>
</dbReference>
<name>A0A948S100_UNCEI</name>
<evidence type="ECO:0000256" key="15">
    <source>
        <dbReference type="SAM" id="Coils"/>
    </source>
</evidence>
<dbReference type="SMART" id="SM00388">
    <property type="entry name" value="HisKA"/>
    <property type="match status" value="1"/>
</dbReference>
<dbReference type="GO" id="GO:0030295">
    <property type="term" value="F:protein kinase activator activity"/>
    <property type="evidence" value="ECO:0007669"/>
    <property type="project" value="TreeGrafter"/>
</dbReference>
<dbReference type="GO" id="GO:0007234">
    <property type="term" value="P:osmosensory signaling via phosphorelay pathway"/>
    <property type="evidence" value="ECO:0007669"/>
    <property type="project" value="TreeGrafter"/>
</dbReference>
<dbReference type="SUPFAM" id="SSF55874">
    <property type="entry name" value="ATPase domain of HSP90 chaperone/DNA topoisomerase II/histidine kinase"/>
    <property type="match status" value="1"/>
</dbReference>
<dbReference type="InterPro" id="IPR005467">
    <property type="entry name" value="His_kinase_dom"/>
</dbReference>
<dbReference type="GO" id="GO:0005886">
    <property type="term" value="C:plasma membrane"/>
    <property type="evidence" value="ECO:0007669"/>
    <property type="project" value="UniProtKB-SubCell"/>
</dbReference>
<dbReference type="PANTHER" id="PTHR42878">
    <property type="entry name" value="TWO-COMPONENT HISTIDINE KINASE"/>
    <property type="match status" value="1"/>
</dbReference>
<dbReference type="Pfam" id="PF00512">
    <property type="entry name" value="HisKA"/>
    <property type="match status" value="1"/>
</dbReference>
<dbReference type="PROSITE" id="PS50113">
    <property type="entry name" value="PAC"/>
    <property type="match status" value="1"/>
</dbReference>
<evidence type="ECO:0000256" key="14">
    <source>
        <dbReference type="ARBA" id="ARBA00023136"/>
    </source>
</evidence>
<evidence type="ECO:0000256" key="11">
    <source>
        <dbReference type="ARBA" id="ARBA00022840"/>
    </source>
</evidence>
<comment type="subcellular location">
    <subcellularLocation>
        <location evidence="3">Cell membrane</location>
    </subcellularLocation>
    <subcellularLocation>
        <location evidence="2">Membrane</location>
        <topology evidence="2">Multi-pass membrane protein</topology>
    </subcellularLocation>
</comment>
<dbReference type="PROSITE" id="PS50885">
    <property type="entry name" value="HAMP"/>
    <property type="match status" value="1"/>
</dbReference>
<evidence type="ECO:0000259" key="17">
    <source>
        <dbReference type="PROSITE" id="PS50109"/>
    </source>
</evidence>
<accession>A0A948S100</accession>
<dbReference type="GO" id="GO:0005524">
    <property type="term" value="F:ATP binding"/>
    <property type="evidence" value="ECO:0007669"/>
    <property type="project" value="UniProtKB-KW"/>
</dbReference>
<comment type="catalytic activity">
    <reaction evidence="1">
        <text>ATP + protein L-histidine = ADP + protein N-phospho-L-histidine.</text>
        <dbReference type="EC" id="2.7.13.3"/>
    </reaction>
</comment>
<dbReference type="SUPFAM" id="SSF55785">
    <property type="entry name" value="PYP-like sensor domain (PAS domain)"/>
    <property type="match status" value="1"/>
</dbReference>
<evidence type="ECO:0000256" key="8">
    <source>
        <dbReference type="ARBA" id="ARBA00022692"/>
    </source>
</evidence>
<dbReference type="Pfam" id="PF02518">
    <property type="entry name" value="HATPase_c"/>
    <property type="match status" value="1"/>
</dbReference>
<dbReference type="Gene3D" id="6.10.340.10">
    <property type="match status" value="1"/>
</dbReference>
<dbReference type="NCBIfam" id="TIGR00229">
    <property type="entry name" value="sensory_box"/>
    <property type="match status" value="1"/>
</dbReference>
<evidence type="ECO:0000259" key="19">
    <source>
        <dbReference type="PROSITE" id="PS50885"/>
    </source>
</evidence>
<evidence type="ECO:0000259" key="18">
    <source>
        <dbReference type="PROSITE" id="PS50113"/>
    </source>
</evidence>
<evidence type="ECO:0000256" key="16">
    <source>
        <dbReference type="SAM" id="Phobius"/>
    </source>
</evidence>
<dbReference type="EMBL" id="JAHJDP010000117">
    <property type="protein sequence ID" value="MBU2693209.1"/>
    <property type="molecule type" value="Genomic_DNA"/>
</dbReference>
<evidence type="ECO:0000256" key="10">
    <source>
        <dbReference type="ARBA" id="ARBA00022777"/>
    </source>
</evidence>
<keyword evidence="14 16" id="KW-0472">Membrane</keyword>
<comment type="caution">
    <text evidence="20">The sequence shown here is derived from an EMBL/GenBank/DDBJ whole genome shotgun (WGS) entry which is preliminary data.</text>
</comment>
<dbReference type="GO" id="GO:0000156">
    <property type="term" value="F:phosphorelay response regulator activity"/>
    <property type="evidence" value="ECO:0007669"/>
    <property type="project" value="TreeGrafter"/>
</dbReference>
<dbReference type="InterPro" id="IPR004358">
    <property type="entry name" value="Sig_transdc_His_kin-like_C"/>
</dbReference>
<dbReference type="CDD" id="cd00082">
    <property type="entry name" value="HisKA"/>
    <property type="match status" value="1"/>
</dbReference>
<protein>
    <recommendedName>
        <fullName evidence="4">histidine kinase</fullName>
        <ecNumber evidence="4">2.7.13.3</ecNumber>
    </recommendedName>
</protein>
<dbReference type="CDD" id="cd06225">
    <property type="entry name" value="HAMP"/>
    <property type="match status" value="1"/>
</dbReference>
<evidence type="ECO:0000256" key="9">
    <source>
        <dbReference type="ARBA" id="ARBA00022741"/>
    </source>
</evidence>
<feature type="domain" description="PAC" evidence="18">
    <location>
        <begin position="321"/>
        <end position="373"/>
    </location>
</feature>
<organism evidence="20 21">
    <name type="scientific">Eiseniibacteriota bacterium</name>
    <dbReference type="NCBI Taxonomy" id="2212470"/>
    <lineage>
        <taxon>Bacteria</taxon>
        <taxon>Candidatus Eiseniibacteriota</taxon>
    </lineage>
</organism>
<dbReference type="Proteomes" id="UP000777784">
    <property type="component" value="Unassembled WGS sequence"/>
</dbReference>
<keyword evidence="7" id="KW-0808">Transferase</keyword>
<evidence type="ECO:0000256" key="1">
    <source>
        <dbReference type="ARBA" id="ARBA00000085"/>
    </source>
</evidence>
<dbReference type="EC" id="2.7.13.3" evidence="4"/>
<evidence type="ECO:0000313" key="21">
    <source>
        <dbReference type="Proteomes" id="UP000777784"/>
    </source>
</evidence>
<dbReference type="InterPro" id="IPR035965">
    <property type="entry name" value="PAS-like_dom_sf"/>
</dbReference>
<keyword evidence="15" id="KW-0175">Coiled coil</keyword>
<dbReference type="GO" id="GO:0000155">
    <property type="term" value="F:phosphorelay sensor kinase activity"/>
    <property type="evidence" value="ECO:0007669"/>
    <property type="project" value="InterPro"/>
</dbReference>
<dbReference type="InterPro" id="IPR050351">
    <property type="entry name" value="BphY/WalK/GraS-like"/>
</dbReference>
<evidence type="ECO:0000256" key="2">
    <source>
        <dbReference type="ARBA" id="ARBA00004141"/>
    </source>
</evidence>
<evidence type="ECO:0000256" key="4">
    <source>
        <dbReference type="ARBA" id="ARBA00012438"/>
    </source>
</evidence>
<dbReference type="SMART" id="SM00387">
    <property type="entry name" value="HATPase_c"/>
    <property type="match status" value="1"/>
</dbReference>
<dbReference type="Gene3D" id="1.10.287.130">
    <property type="match status" value="1"/>
</dbReference>
<feature type="transmembrane region" description="Helical" evidence="16">
    <location>
        <begin position="172"/>
        <end position="194"/>
    </location>
</feature>
<keyword evidence="6" id="KW-0597">Phosphoprotein</keyword>
<sequence>MFRGKRLLWQLYPTYLLVILAAVLIVAWFASEAIRRFHVDYTATDLESRALLVRDQVRESLNSDDPAAVDRLCKRLGPPSKTRITVILESGRVVGDSEEDPLAMEPHTGQARLEIREALSGTSGQSIRYSHTLQRTMSYVAIPIWNEAGSSVLAVVRVSMPITALRKPLRSIYTQIALGALVVALLAAIAGLIVSRRITRPLEELRRGAEAFAEGRLDQKLRVTEVGEMGNLAETMNNMAAELDRRIRAITRQRNEQESILSSMVEGVLAVDGQTRVRIMNKACGEILNVDPSESKGKAIHEIVRLLELQHLVNQTLEDSEPIESDLVIGNGEDRYLQAHGGPLRDAQGKLIGAVLVLNDVTRLHRLERIRRDFVANVSHELKTPITSIKVAIETLQDGAVQDGPTADRFMEIISRQANRLNTIIEDLLDLSRLEQGQPATEIELAPHKLTALLSAAIQSCDAKAKELKVEVRMSCEENLTALVQPVLLENALINLLDNAIKYSDPGNAVYVTAETRQDGVVIEVRDQGCGIEEKHLSRIFERFYRIDKARSRKLGGTGLGLAIVRHVALAHRGTVSVTSIPGKGSSFFINLPKQAFD</sequence>
<evidence type="ECO:0000256" key="6">
    <source>
        <dbReference type="ARBA" id="ARBA00022553"/>
    </source>
</evidence>
<dbReference type="InterPro" id="IPR003594">
    <property type="entry name" value="HATPase_dom"/>
</dbReference>
<keyword evidence="10 20" id="KW-0418">Kinase</keyword>
<dbReference type="AlphaFoldDB" id="A0A948S100"/>